<dbReference type="Proteomes" id="UP001595885">
    <property type="component" value="Unassembled WGS sequence"/>
</dbReference>
<reference evidence="2" key="1">
    <citation type="journal article" date="2019" name="Int. J. Syst. Evol. Microbiol.">
        <title>The Global Catalogue of Microorganisms (GCM) 10K type strain sequencing project: providing services to taxonomists for standard genome sequencing and annotation.</title>
        <authorList>
            <consortium name="The Broad Institute Genomics Platform"/>
            <consortium name="The Broad Institute Genome Sequencing Center for Infectious Disease"/>
            <person name="Wu L."/>
            <person name="Ma J."/>
        </authorList>
    </citation>
    <scope>NUCLEOTIDE SEQUENCE [LARGE SCALE GENOMIC DNA]</scope>
    <source>
        <strain evidence="2">CCUG 50349</strain>
    </source>
</reference>
<gene>
    <name evidence="1" type="ORF">ACFO3U_04395</name>
</gene>
<evidence type="ECO:0000313" key="1">
    <source>
        <dbReference type="EMBL" id="MFC4739224.1"/>
    </source>
</evidence>
<dbReference type="EMBL" id="JBHSGW010000002">
    <property type="protein sequence ID" value="MFC4739224.1"/>
    <property type="molecule type" value="Genomic_DNA"/>
</dbReference>
<proteinExistence type="predicted"/>
<name>A0ABV9P4Q7_9FLAO</name>
<evidence type="ECO:0008006" key="3">
    <source>
        <dbReference type="Google" id="ProtNLM"/>
    </source>
</evidence>
<evidence type="ECO:0000313" key="2">
    <source>
        <dbReference type="Proteomes" id="UP001595885"/>
    </source>
</evidence>
<protein>
    <recommendedName>
        <fullName evidence="3">PKD domain-containing protein</fullName>
    </recommendedName>
</protein>
<sequence>MILTLPLRLKIGFLFILIASCSPDNSQEKESFAIEVIPSAITIPVDKQIDITIASETDMNGIIFSYDNFATEFEYYSNYGTSKTINFYFDTVGSKTIYFKATKEGNISSEVKTVTINVVSDQAVKLTGLQLISFTNVNGSWDPEFPATNPNHLADVVFGLRKNTLNNPFSTGYSYKYWFSSTVKTNQGDLTWDLTNENLYFDPTKTLQIGFDDQDNLPASQPLITDSFGYRTIGLNNYMVTKPSEITFSYPEVDLEFKIQLEWPN</sequence>
<organism evidence="1 2">
    <name type="scientific">Flavobacterium ponti</name>
    <dbReference type="NCBI Taxonomy" id="665133"/>
    <lineage>
        <taxon>Bacteria</taxon>
        <taxon>Pseudomonadati</taxon>
        <taxon>Bacteroidota</taxon>
        <taxon>Flavobacteriia</taxon>
        <taxon>Flavobacteriales</taxon>
        <taxon>Flavobacteriaceae</taxon>
        <taxon>Flavobacterium</taxon>
    </lineage>
</organism>
<accession>A0ABV9P4Q7</accession>
<keyword evidence="2" id="KW-1185">Reference proteome</keyword>
<comment type="caution">
    <text evidence="1">The sequence shown here is derived from an EMBL/GenBank/DDBJ whole genome shotgun (WGS) entry which is preliminary data.</text>
</comment>
<dbReference type="RefSeq" id="WP_379738516.1">
    <property type="nucleotide sequence ID" value="NZ_JBHSGW010000002.1"/>
</dbReference>